<feature type="domain" description="HTH lysR-type" evidence="5">
    <location>
        <begin position="2"/>
        <end position="59"/>
    </location>
</feature>
<sequence length="347" mass="37910">MMKLEGIATFVSVAECGSLTEAARRLRVARSVVSDRLVELERSLGTRLLQRSTRKVSVTEDGAAFLERARRIVREVQEAASDLAERHGSLSGPLRISAPVTFGRMHLGPALYAFLARHPDIQLTLDLNDRRVDASSDGFDAIIRHGPMSDTYLTAWPLAASRRVLVAAPAYLERHGVPTTPAELEGHRGIFYTNRGSDDWRFRQQDHVRIVQGRLAAALNNGDMMRDAAIAGLGVSLLPLFIVSGALAEGTLRVIDIGIDAEQEYIYIAHPDGRNPSTKLRALAAWLRAAFGNPPSWDSGGQAIERFAYGQAATTDERGEIDDGGEVADIAQQHADTVALQQPDRKE</sequence>
<dbReference type="STRING" id="1164594.SAMN05216204_105126"/>
<dbReference type="InterPro" id="IPR036388">
    <property type="entry name" value="WH-like_DNA-bd_sf"/>
</dbReference>
<evidence type="ECO:0000256" key="2">
    <source>
        <dbReference type="ARBA" id="ARBA00023015"/>
    </source>
</evidence>
<evidence type="ECO:0000256" key="1">
    <source>
        <dbReference type="ARBA" id="ARBA00009437"/>
    </source>
</evidence>
<keyword evidence="2" id="KW-0805">Transcription regulation</keyword>
<evidence type="ECO:0000313" key="6">
    <source>
        <dbReference type="EMBL" id="SFC32501.1"/>
    </source>
</evidence>
<evidence type="ECO:0000256" key="3">
    <source>
        <dbReference type="ARBA" id="ARBA00023125"/>
    </source>
</evidence>
<keyword evidence="4" id="KW-0804">Transcription</keyword>
<evidence type="ECO:0000259" key="5">
    <source>
        <dbReference type="PROSITE" id="PS50931"/>
    </source>
</evidence>
<dbReference type="InterPro" id="IPR000847">
    <property type="entry name" value="LysR_HTH_N"/>
</dbReference>
<dbReference type="OrthoDB" id="9026421at2"/>
<dbReference type="PANTHER" id="PTHR30537">
    <property type="entry name" value="HTH-TYPE TRANSCRIPTIONAL REGULATOR"/>
    <property type="match status" value="1"/>
</dbReference>
<dbReference type="PROSITE" id="PS50931">
    <property type="entry name" value="HTH_LYSR"/>
    <property type="match status" value="1"/>
</dbReference>
<evidence type="ECO:0000313" key="7">
    <source>
        <dbReference type="Proteomes" id="UP000198639"/>
    </source>
</evidence>
<keyword evidence="3" id="KW-0238">DNA-binding</keyword>
<dbReference type="Gene3D" id="1.10.10.10">
    <property type="entry name" value="Winged helix-like DNA-binding domain superfamily/Winged helix DNA-binding domain"/>
    <property type="match status" value="1"/>
</dbReference>
<comment type="similarity">
    <text evidence="1">Belongs to the LysR transcriptional regulatory family.</text>
</comment>
<dbReference type="InterPro" id="IPR036390">
    <property type="entry name" value="WH_DNA-bd_sf"/>
</dbReference>
<dbReference type="SUPFAM" id="SSF53850">
    <property type="entry name" value="Periplasmic binding protein-like II"/>
    <property type="match status" value="1"/>
</dbReference>
<dbReference type="InterPro" id="IPR005119">
    <property type="entry name" value="LysR_subst-bd"/>
</dbReference>
<dbReference type="Proteomes" id="UP000198639">
    <property type="component" value="Unassembled WGS sequence"/>
</dbReference>
<dbReference type="FunFam" id="1.10.10.10:FF:000001">
    <property type="entry name" value="LysR family transcriptional regulator"/>
    <property type="match status" value="1"/>
</dbReference>
<dbReference type="SUPFAM" id="SSF46785">
    <property type="entry name" value="Winged helix' DNA-binding domain"/>
    <property type="match status" value="1"/>
</dbReference>
<dbReference type="Pfam" id="PF03466">
    <property type="entry name" value="LysR_substrate"/>
    <property type="match status" value="1"/>
</dbReference>
<keyword evidence="7" id="KW-1185">Reference proteome</keyword>
<accession>A0A1I1I8X7</accession>
<gene>
    <name evidence="6" type="ORF">SAMN05216204_105126</name>
</gene>
<dbReference type="Gene3D" id="3.40.190.290">
    <property type="match status" value="1"/>
</dbReference>
<dbReference type="RefSeq" id="WP_091872759.1">
    <property type="nucleotide sequence ID" value="NZ_FOLD01000005.1"/>
</dbReference>
<dbReference type="AlphaFoldDB" id="A0A1I1I8X7"/>
<protein>
    <submittedName>
        <fullName evidence="6">Transcriptional regulator, LysR family</fullName>
    </submittedName>
</protein>
<dbReference type="GO" id="GO:0006351">
    <property type="term" value="P:DNA-templated transcription"/>
    <property type="evidence" value="ECO:0007669"/>
    <property type="project" value="TreeGrafter"/>
</dbReference>
<organism evidence="6 7">
    <name type="scientific">Massilia yuzhufengensis</name>
    <dbReference type="NCBI Taxonomy" id="1164594"/>
    <lineage>
        <taxon>Bacteria</taxon>
        <taxon>Pseudomonadati</taxon>
        <taxon>Pseudomonadota</taxon>
        <taxon>Betaproteobacteria</taxon>
        <taxon>Burkholderiales</taxon>
        <taxon>Oxalobacteraceae</taxon>
        <taxon>Telluria group</taxon>
        <taxon>Massilia</taxon>
    </lineage>
</organism>
<dbReference type="EMBL" id="FOLD01000005">
    <property type="protein sequence ID" value="SFC32501.1"/>
    <property type="molecule type" value="Genomic_DNA"/>
</dbReference>
<dbReference type="GO" id="GO:0043565">
    <property type="term" value="F:sequence-specific DNA binding"/>
    <property type="evidence" value="ECO:0007669"/>
    <property type="project" value="TreeGrafter"/>
</dbReference>
<proteinExistence type="inferred from homology"/>
<dbReference type="InterPro" id="IPR058163">
    <property type="entry name" value="LysR-type_TF_proteobact-type"/>
</dbReference>
<dbReference type="Pfam" id="PF00126">
    <property type="entry name" value="HTH_1"/>
    <property type="match status" value="1"/>
</dbReference>
<dbReference type="GO" id="GO:0003700">
    <property type="term" value="F:DNA-binding transcription factor activity"/>
    <property type="evidence" value="ECO:0007669"/>
    <property type="project" value="InterPro"/>
</dbReference>
<reference evidence="7" key="1">
    <citation type="submission" date="2016-10" db="EMBL/GenBank/DDBJ databases">
        <authorList>
            <person name="Varghese N."/>
            <person name="Submissions S."/>
        </authorList>
    </citation>
    <scope>NUCLEOTIDE SEQUENCE [LARGE SCALE GENOMIC DNA]</scope>
    <source>
        <strain evidence="7">CGMCC 1.12041</strain>
    </source>
</reference>
<dbReference type="PANTHER" id="PTHR30537:SF5">
    <property type="entry name" value="HTH-TYPE TRANSCRIPTIONAL ACTIVATOR TTDR-RELATED"/>
    <property type="match status" value="1"/>
</dbReference>
<dbReference type="CDD" id="cd08422">
    <property type="entry name" value="PBP2_CrgA_like"/>
    <property type="match status" value="1"/>
</dbReference>
<evidence type="ECO:0000256" key="4">
    <source>
        <dbReference type="ARBA" id="ARBA00023163"/>
    </source>
</evidence>
<name>A0A1I1I8X7_9BURK</name>